<name>A0ABP9TRI1_9RICK</name>
<evidence type="ECO:0000313" key="1">
    <source>
        <dbReference type="EMBL" id="GAA5251727.1"/>
    </source>
</evidence>
<protein>
    <submittedName>
        <fullName evidence="1">Uncharacterized protein</fullName>
    </submittedName>
</protein>
<dbReference type="RefSeq" id="WP_412707439.1">
    <property type="nucleotide sequence ID" value="NZ_BAABMM010000002.1"/>
</dbReference>
<evidence type="ECO:0000313" key="2">
    <source>
        <dbReference type="Proteomes" id="UP001628124"/>
    </source>
</evidence>
<sequence length="69" mass="8089">MIITTRHNNLSDNIENIKLLPFSKEEVNELGDKEYVLPFKLSKAATYLKENKLLKVNDYINSYVLKQFV</sequence>
<proteinExistence type="predicted"/>
<reference evidence="1 2" key="1">
    <citation type="journal article" date="2024" name="Microbiol. Immunol.">
        <title>Discovery of a novel spotted fever group Rickettsia, 'Candidatus Rickettsia kedanie,' in unfed larval chigger mites, Leptotrombidium scutellare.</title>
        <authorList>
            <person name="Ogawa M."/>
            <person name="Matsutani M."/>
            <person name="Katayama T."/>
            <person name="Takada N."/>
            <person name="Noda S."/>
            <person name="Takahashi M."/>
            <person name="Kageyama D."/>
            <person name="Hanaoka N."/>
            <person name="Ebihara H."/>
        </authorList>
    </citation>
    <scope>NUCLEOTIDE SEQUENCE [LARGE SCALE GENOMIC DNA]</scope>
    <source>
        <strain evidence="1 2">KNCP2-13</strain>
    </source>
</reference>
<keyword evidence="2" id="KW-1185">Reference proteome</keyword>
<accession>A0ABP9TRI1</accession>
<organism evidence="1 2">
    <name type="scientific">Candidatus Rickettsia kedanie</name>
    <dbReference type="NCBI Taxonomy" id="3115352"/>
    <lineage>
        <taxon>Bacteria</taxon>
        <taxon>Pseudomonadati</taxon>
        <taxon>Pseudomonadota</taxon>
        <taxon>Alphaproteobacteria</taxon>
        <taxon>Rickettsiales</taxon>
        <taxon>Rickettsiaceae</taxon>
        <taxon>Rickettsieae</taxon>
        <taxon>Rickettsia</taxon>
        <taxon>spotted fever group</taxon>
    </lineage>
</organism>
<dbReference type="Proteomes" id="UP001628124">
    <property type="component" value="Unassembled WGS sequence"/>
</dbReference>
<gene>
    <name evidence="1" type="ORF">KNCP2_00150</name>
</gene>
<dbReference type="EMBL" id="BAABMM010000002">
    <property type="protein sequence ID" value="GAA5251727.1"/>
    <property type="molecule type" value="Genomic_DNA"/>
</dbReference>
<comment type="caution">
    <text evidence="1">The sequence shown here is derived from an EMBL/GenBank/DDBJ whole genome shotgun (WGS) entry which is preliminary data.</text>
</comment>